<gene>
    <name evidence="5" type="ORF">GTO89_02070</name>
</gene>
<evidence type="ECO:0000256" key="1">
    <source>
        <dbReference type="ARBA" id="ARBA00022448"/>
    </source>
</evidence>
<dbReference type="InterPro" id="IPR050093">
    <property type="entry name" value="ABC_SmlMolc_Importer"/>
</dbReference>
<dbReference type="PROSITE" id="PS50893">
    <property type="entry name" value="ABC_TRANSPORTER_2"/>
    <property type="match status" value="1"/>
</dbReference>
<dbReference type="Pfam" id="PF00005">
    <property type="entry name" value="ABC_tran"/>
    <property type="match status" value="1"/>
</dbReference>
<dbReference type="Gene3D" id="3.40.50.300">
    <property type="entry name" value="P-loop containing nucleotide triphosphate hydrolases"/>
    <property type="match status" value="1"/>
</dbReference>
<reference evidence="5 6" key="1">
    <citation type="submission" date="2020-01" db="EMBL/GenBank/DDBJ databases">
        <title>Whole genome sequence of Heliobacterium gestii DSM 11169.</title>
        <authorList>
            <person name="Kyndt J.A."/>
            <person name="Meyer T.E."/>
        </authorList>
    </citation>
    <scope>NUCLEOTIDE SEQUENCE [LARGE SCALE GENOMIC DNA]</scope>
    <source>
        <strain evidence="5 6">DSM 11169</strain>
    </source>
</reference>
<dbReference type="Proteomes" id="UP000471031">
    <property type="component" value="Unassembled WGS sequence"/>
</dbReference>
<evidence type="ECO:0000313" key="5">
    <source>
        <dbReference type="EMBL" id="MZP41817.1"/>
    </source>
</evidence>
<dbReference type="SUPFAM" id="SSF52540">
    <property type="entry name" value="P-loop containing nucleoside triphosphate hydrolases"/>
    <property type="match status" value="1"/>
</dbReference>
<evidence type="ECO:0000256" key="3">
    <source>
        <dbReference type="ARBA" id="ARBA00022840"/>
    </source>
</evidence>
<keyword evidence="2" id="KW-0547">Nucleotide-binding</keyword>
<evidence type="ECO:0000313" key="6">
    <source>
        <dbReference type="Proteomes" id="UP000471031"/>
    </source>
</evidence>
<organism evidence="5 6">
    <name type="scientific">Heliomicrobium gestii</name>
    <name type="common">Heliobacterium gestii</name>
    <dbReference type="NCBI Taxonomy" id="2699"/>
    <lineage>
        <taxon>Bacteria</taxon>
        <taxon>Bacillati</taxon>
        <taxon>Bacillota</taxon>
        <taxon>Clostridia</taxon>
        <taxon>Eubacteriales</taxon>
        <taxon>Heliobacteriaceae</taxon>
        <taxon>Heliomicrobium</taxon>
    </lineage>
</organism>
<evidence type="ECO:0000256" key="2">
    <source>
        <dbReference type="ARBA" id="ARBA00022741"/>
    </source>
</evidence>
<feature type="domain" description="ABC transporter" evidence="4">
    <location>
        <begin position="5"/>
        <end position="241"/>
    </location>
</feature>
<dbReference type="EMBL" id="WXEX01000002">
    <property type="protein sequence ID" value="MZP41817.1"/>
    <property type="molecule type" value="Genomic_DNA"/>
</dbReference>
<dbReference type="InterPro" id="IPR017871">
    <property type="entry name" value="ABC_transporter-like_CS"/>
</dbReference>
<comment type="caution">
    <text evidence="5">The sequence shown here is derived from an EMBL/GenBank/DDBJ whole genome shotgun (WGS) entry which is preliminary data.</text>
</comment>
<dbReference type="InterPro" id="IPR008995">
    <property type="entry name" value="Mo/tungstate-bd_C_term_dom"/>
</dbReference>
<sequence length="386" mass="43177">MERMEKEPGLLEAKNLNLSAGTFELRDITFQVKPQGYLVVVGPTGCGKTLLLEMIAGIRAATGGSLSFNGKDITALPPERRRFGLAYQDSLLYPFLSVRENILFGVPKEEGVDSDKTKKSLEALAESMEIAHLLERFPGHLSGGERQRVSLARALMTEPSLLLLDEPLSALDPRTRDKMQELLRRLHRERGIAVIHVTHDFGEAIRLGDQMLLMREGSIEQDGAPLDMYDRPKTLFAARFMGMDNLIPVTTDGGDGRLNDVQCRDGRFVAESFDWTTDGGGKGASNEAATHQEGWLCVRAEHIKVTPPFCDQTKAPAGRRVNRWLSVVDEVTMEGAQVMVICRSNEVWRIRMSLREWQDYPLSPGALVELTVDVEHTWSIFEKNRT</sequence>
<dbReference type="PROSITE" id="PS00211">
    <property type="entry name" value="ABC_TRANSPORTER_1"/>
    <property type="match status" value="1"/>
</dbReference>
<keyword evidence="6" id="KW-1185">Reference proteome</keyword>
<name>A0A845L5C4_HELGE</name>
<accession>A0A845L5C4</accession>
<dbReference type="OrthoDB" id="9802264at2"/>
<dbReference type="GO" id="GO:0005524">
    <property type="term" value="F:ATP binding"/>
    <property type="evidence" value="ECO:0007669"/>
    <property type="project" value="UniProtKB-KW"/>
</dbReference>
<keyword evidence="1" id="KW-0813">Transport</keyword>
<protein>
    <submittedName>
        <fullName evidence="5">ATP-binding cassette domain-containing protein</fullName>
    </submittedName>
</protein>
<proteinExistence type="predicted"/>
<dbReference type="SMART" id="SM00382">
    <property type="entry name" value="AAA"/>
    <property type="match status" value="1"/>
</dbReference>
<dbReference type="Gene3D" id="2.40.50.100">
    <property type="match status" value="1"/>
</dbReference>
<dbReference type="AlphaFoldDB" id="A0A845L5C4"/>
<dbReference type="InterPro" id="IPR003439">
    <property type="entry name" value="ABC_transporter-like_ATP-bd"/>
</dbReference>
<dbReference type="SUPFAM" id="SSF50331">
    <property type="entry name" value="MOP-like"/>
    <property type="match status" value="1"/>
</dbReference>
<keyword evidence="3 5" id="KW-0067">ATP-binding</keyword>
<dbReference type="PANTHER" id="PTHR42781:SF4">
    <property type="entry name" value="SPERMIDINE_PUTRESCINE IMPORT ATP-BINDING PROTEIN POTA"/>
    <property type="match status" value="1"/>
</dbReference>
<dbReference type="InterPro" id="IPR003593">
    <property type="entry name" value="AAA+_ATPase"/>
</dbReference>
<dbReference type="GO" id="GO:0016887">
    <property type="term" value="F:ATP hydrolysis activity"/>
    <property type="evidence" value="ECO:0007669"/>
    <property type="project" value="InterPro"/>
</dbReference>
<dbReference type="InterPro" id="IPR027417">
    <property type="entry name" value="P-loop_NTPase"/>
</dbReference>
<dbReference type="PANTHER" id="PTHR42781">
    <property type="entry name" value="SPERMIDINE/PUTRESCINE IMPORT ATP-BINDING PROTEIN POTA"/>
    <property type="match status" value="1"/>
</dbReference>
<evidence type="ECO:0000259" key="4">
    <source>
        <dbReference type="PROSITE" id="PS50893"/>
    </source>
</evidence>